<dbReference type="SUPFAM" id="SSF103657">
    <property type="entry name" value="BAR/IMD domain-like"/>
    <property type="match status" value="1"/>
</dbReference>
<dbReference type="GeneTree" id="ENSGT00940000156199"/>
<dbReference type="InterPro" id="IPR027267">
    <property type="entry name" value="AH/BAR_dom_sf"/>
</dbReference>
<dbReference type="InterPro" id="IPR045258">
    <property type="entry name" value="ACAP1/2/3-like"/>
</dbReference>
<evidence type="ECO:0000313" key="13">
    <source>
        <dbReference type="Proteomes" id="UP000594220"/>
    </source>
</evidence>
<evidence type="ECO:0000256" key="7">
    <source>
        <dbReference type="PROSITE-ProRule" id="PRU00288"/>
    </source>
</evidence>
<comment type="domain">
    <text evidence="8">PH domain binds phospholipids including phosphatidic acid, phosphatidylinositol 3-phosphate, phosphatidylinositol 3,5-bisphosphate (PIP2) and phosphatidylinositol 3,4,5-trisphosphate (PIP3). May mediate protein binding to PIP2 or PIP3 containing membranes.</text>
</comment>
<dbReference type="PANTHER" id="PTHR23180">
    <property type="entry name" value="CENTAURIN/ARF"/>
    <property type="match status" value="1"/>
</dbReference>
<reference evidence="12" key="2">
    <citation type="submission" date="2025-09" db="UniProtKB">
        <authorList>
            <consortium name="Ensembl"/>
        </authorList>
    </citation>
    <scope>IDENTIFICATION</scope>
</reference>
<keyword evidence="2 8" id="KW-0677">Repeat</keyword>
<dbReference type="AlphaFoldDB" id="A0A7M4E0A0"/>
<keyword evidence="3 7" id="KW-0863">Zinc-finger</keyword>
<feature type="repeat" description="ANK" evidence="6">
    <location>
        <begin position="594"/>
        <end position="626"/>
    </location>
</feature>
<evidence type="ECO:0000256" key="3">
    <source>
        <dbReference type="ARBA" id="ARBA00022771"/>
    </source>
</evidence>
<accession>A0A7M4E0A0</accession>
<dbReference type="Proteomes" id="UP000594220">
    <property type="component" value="Unplaced"/>
</dbReference>
<dbReference type="Pfam" id="PF00169">
    <property type="entry name" value="PH"/>
    <property type="match status" value="1"/>
</dbReference>
<dbReference type="InterPro" id="IPR001164">
    <property type="entry name" value="ArfGAP_dom"/>
</dbReference>
<proteinExistence type="predicted"/>
<evidence type="ECO:0000256" key="6">
    <source>
        <dbReference type="PROSITE-ProRule" id="PRU00023"/>
    </source>
</evidence>
<evidence type="ECO:0000256" key="9">
    <source>
        <dbReference type="SAM" id="MobiDB-lite"/>
    </source>
</evidence>
<organism evidence="12 13">
    <name type="scientific">Crocodylus porosus</name>
    <name type="common">Saltwater crocodile</name>
    <name type="synonym">Estuarine crocodile</name>
    <dbReference type="NCBI Taxonomy" id="8502"/>
    <lineage>
        <taxon>Eukaryota</taxon>
        <taxon>Metazoa</taxon>
        <taxon>Chordata</taxon>
        <taxon>Craniata</taxon>
        <taxon>Vertebrata</taxon>
        <taxon>Euteleostomi</taxon>
        <taxon>Archelosauria</taxon>
        <taxon>Archosauria</taxon>
        <taxon>Crocodylia</taxon>
        <taxon>Longirostres</taxon>
        <taxon>Crocodylidae</taxon>
        <taxon>Crocodylus</taxon>
    </lineage>
</organism>
<feature type="domain" description="PH" evidence="10">
    <location>
        <begin position="222"/>
        <end position="317"/>
    </location>
</feature>
<dbReference type="SMART" id="SM00105">
    <property type="entry name" value="ArfGap"/>
    <property type="match status" value="1"/>
</dbReference>
<feature type="compositionally biased region" description="Acidic residues" evidence="9">
    <location>
        <begin position="541"/>
        <end position="551"/>
    </location>
</feature>
<dbReference type="Gene3D" id="1.25.40.20">
    <property type="entry name" value="Ankyrin repeat-containing domain"/>
    <property type="match status" value="1"/>
</dbReference>
<evidence type="ECO:0000256" key="5">
    <source>
        <dbReference type="ARBA" id="ARBA00023043"/>
    </source>
</evidence>
<keyword evidence="13" id="KW-1185">Reference proteome</keyword>
<dbReference type="GO" id="GO:0005096">
    <property type="term" value="F:GTPase activator activity"/>
    <property type="evidence" value="ECO:0007669"/>
    <property type="project" value="UniProtKB-KW"/>
</dbReference>
<dbReference type="CDD" id="cd08850">
    <property type="entry name" value="ArfGap_ACAP3"/>
    <property type="match status" value="1"/>
</dbReference>
<evidence type="ECO:0000259" key="11">
    <source>
        <dbReference type="PROSITE" id="PS50115"/>
    </source>
</evidence>
<dbReference type="Pfam" id="PF01412">
    <property type="entry name" value="ArfGap"/>
    <property type="match status" value="1"/>
</dbReference>
<keyword evidence="8" id="KW-0967">Endosome</keyword>
<evidence type="ECO:0000313" key="12">
    <source>
        <dbReference type="Ensembl" id="ENSCPRP00005002431.1"/>
    </source>
</evidence>
<dbReference type="SMART" id="SM00233">
    <property type="entry name" value="PH"/>
    <property type="match status" value="1"/>
</dbReference>
<evidence type="ECO:0000256" key="4">
    <source>
        <dbReference type="ARBA" id="ARBA00022833"/>
    </source>
</evidence>
<keyword evidence="1 8" id="KW-0479">Metal-binding</keyword>
<dbReference type="PROSITE" id="PS50003">
    <property type="entry name" value="PH_DOMAIN"/>
    <property type="match status" value="1"/>
</dbReference>
<feature type="domain" description="Arf-GAP" evidence="11">
    <location>
        <begin position="357"/>
        <end position="479"/>
    </location>
</feature>
<dbReference type="SMART" id="SM00248">
    <property type="entry name" value="ANK"/>
    <property type="match status" value="3"/>
</dbReference>
<feature type="region of interest" description="Disordered" evidence="9">
    <location>
        <begin position="489"/>
        <end position="551"/>
    </location>
</feature>
<dbReference type="Gene3D" id="2.30.29.30">
    <property type="entry name" value="Pleckstrin-homology domain (PH domain)/Phosphotyrosine-binding domain (PTB)"/>
    <property type="match status" value="1"/>
</dbReference>
<dbReference type="PROSITE" id="PS50297">
    <property type="entry name" value="ANK_REP_REGION"/>
    <property type="match status" value="2"/>
</dbReference>
<comment type="domain">
    <text evidence="8">The BAR domain mediates homodimerization, it can neither bind membrane nor impart curvature, but instead requires the neighboring PH domain to achieve these functions.</text>
</comment>
<dbReference type="PRINTS" id="PR00405">
    <property type="entry name" value="REVINTRACTNG"/>
</dbReference>
<sequence length="734" mass="83243">MSCRLDPQPYSISGAPLLWYHPAVFSYVRGCPILSFPTFNFDGECICTCTETPRLGHWNKFPSFSSSLCFSDVRKFKETKKQFDKVREDMEISLVKNAQAPRHKPHEVEEATGTLTITRKCFRHLALDYVLQINVLQAKKKFEILDAMLSFMQAQYTFFQQGYSLLHELDPYMKKLATELDQLVIDSAVEKREMEHKHALIQQRDFSYDDSKVEFNVDAPNGVVMEGYLFKRASNAFKTWNRRWFSIQNSQLVYQKKLKDVLTVVVEDLRLCTVKPCEDIERRFCFEVVSPTKSCMLQADSEKLRQAWIQAVQASIASAYRESPDSYYIERLDRTASPSTSSIDSATDSRDRNVKGETILQRVQSIPGNDQCCDCGQSDPRWASINLGILLCIECSGIHRSLGVHCSKVRSLTLDSWEPELLKLMCELGNTTMNQIYEAQCEELGLKKPTSGSSRQDKEAWIKVKYVEKKFLKKLPNTEALVDNERKPRRWSVKKCQRHNSTTKAPTARRKYRHEAGNASPAALSSGGNSPRFPFSSESSGEAEIEQEASDLEDLRELHPGLLVYKAARARNLPLMAEALAHGAEVNWVNDEDENKTPLVQAVMGGSLIACEFLLQNGADVNQRDIRGRAPLHHATYLGHTGQVCLFLKRGANQHAVDEDGQDPLSIAVQAANADIVTLLRLARMNEEMREAEGPFGQPGDATYLDIFREFSHMASNNPEKLNRRSLHFSHSCR</sequence>
<evidence type="ECO:0000259" key="10">
    <source>
        <dbReference type="PROSITE" id="PS50003"/>
    </source>
</evidence>
<keyword evidence="5 6" id="KW-0040">ANK repeat</keyword>
<dbReference type="Gene3D" id="1.10.220.150">
    <property type="entry name" value="Arf GTPase activating protein"/>
    <property type="match status" value="1"/>
</dbReference>
<comment type="function">
    <text evidence="8">GTPase-activating protein for the ADP ribosylation factor family.</text>
</comment>
<dbReference type="InterPro" id="IPR002110">
    <property type="entry name" value="Ankyrin_rpt"/>
</dbReference>
<comment type="subcellular location">
    <subcellularLocation>
        <location evidence="8">Endosome membrane</location>
        <topology evidence="8">Peripheral membrane protein</topology>
    </subcellularLocation>
</comment>
<dbReference type="GO" id="GO:0010008">
    <property type="term" value="C:endosome membrane"/>
    <property type="evidence" value="ECO:0007669"/>
    <property type="project" value="UniProtKB-SubCell"/>
</dbReference>
<keyword evidence="8" id="KW-0343">GTPase activation</keyword>
<dbReference type="FunFam" id="2.30.29.30:FF:000026">
    <property type="entry name" value="Arf-GAP with coiled-coil, ANK repeat and PH domain-containing protein 2"/>
    <property type="match status" value="1"/>
</dbReference>
<dbReference type="FunFam" id="1.10.220.150:FF:000007">
    <property type="entry name" value="Arf-GAP with coiled-coil, ANK repeat and PH domain-containing protein 2"/>
    <property type="match status" value="1"/>
</dbReference>
<dbReference type="InterPro" id="IPR001849">
    <property type="entry name" value="PH_domain"/>
</dbReference>
<reference evidence="12" key="1">
    <citation type="submission" date="2025-08" db="UniProtKB">
        <authorList>
            <consortium name="Ensembl"/>
        </authorList>
    </citation>
    <scope>IDENTIFICATION</scope>
</reference>
<evidence type="ECO:0000256" key="1">
    <source>
        <dbReference type="ARBA" id="ARBA00022723"/>
    </source>
</evidence>
<name>A0A7M4E0A0_CROPO</name>
<dbReference type="PROSITE" id="PS50115">
    <property type="entry name" value="ARFGAP"/>
    <property type="match status" value="1"/>
</dbReference>
<dbReference type="SUPFAM" id="SSF57863">
    <property type="entry name" value="ArfGap/RecO-like zinc finger"/>
    <property type="match status" value="1"/>
</dbReference>
<dbReference type="SUPFAM" id="SSF50729">
    <property type="entry name" value="PH domain-like"/>
    <property type="match status" value="1"/>
</dbReference>
<evidence type="ECO:0000256" key="2">
    <source>
        <dbReference type="ARBA" id="ARBA00022737"/>
    </source>
</evidence>
<comment type="activity regulation">
    <text evidence="8">GAP activity stimulated by phosphatidylinositol 4,5-bisphosphate (PIP2) and phosphatidic acid.</text>
</comment>
<dbReference type="PROSITE" id="PS50088">
    <property type="entry name" value="ANK_REPEAT"/>
    <property type="match status" value="2"/>
</dbReference>
<dbReference type="InterPro" id="IPR038508">
    <property type="entry name" value="ArfGAP_dom_sf"/>
</dbReference>
<dbReference type="CDD" id="cd13250">
    <property type="entry name" value="PH_ACAP"/>
    <property type="match status" value="1"/>
</dbReference>
<dbReference type="Ensembl" id="ENSCPRT00005002832.1">
    <property type="protein sequence ID" value="ENSCPRP00005002431.1"/>
    <property type="gene ID" value="ENSCPRG00005000932.1"/>
</dbReference>
<keyword evidence="4 8" id="KW-0862">Zinc</keyword>
<feature type="repeat" description="ANK" evidence="6">
    <location>
        <begin position="627"/>
        <end position="659"/>
    </location>
</feature>
<feature type="compositionally biased region" description="Basic residues" evidence="9">
    <location>
        <begin position="489"/>
        <end position="498"/>
    </location>
</feature>
<gene>
    <name evidence="12" type="primary">ACAP3</name>
</gene>
<dbReference type="Pfam" id="PF13637">
    <property type="entry name" value="Ank_4"/>
    <property type="match status" value="1"/>
</dbReference>
<dbReference type="FunFam" id="1.25.40.20:FF:000020">
    <property type="entry name" value="Arf-GAP with coiled-coil, ANK repeat and PH domain-containing protein 2"/>
    <property type="match status" value="1"/>
</dbReference>
<dbReference type="InterPro" id="IPR037278">
    <property type="entry name" value="ARFGAP/RecO"/>
</dbReference>
<dbReference type="PANTHER" id="PTHR23180:SF407">
    <property type="entry name" value="ARF-GAP WITH COILED-COIL, ANK REPEAT AND PH DOMAIN-CONTAINING PROTEIN 3"/>
    <property type="match status" value="1"/>
</dbReference>
<dbReference type="InterPro" id="IPR011993">
    <property type="entry name" value="PH-like_dom_sf"/>
</dbReference>
<evidence type="ECO:0000256" key="8">
    <source>
        <dbReference type="RuleBase" id="RU369028"/>
    </source>
</evidence>
<dbReference type="SUPFAM" id="SSF48403">
    <property type="entry name" value="Ankyrin repeat"/>
    <property type="match status" value="1"/>
</dbReference>
<dbReference type="Gene3D" id="1.20.1270.60">
    <property type="entry name" value="Arfaptin homology (AH) domain/BAR domain"/>
    <property type="match status" value="1"/>
</dbReference>
<dbReference type="InterPro" id="IPR036770">
    <property type="entry name" value="Ankyrin_rpt-contain_sf"/>
</dbReference>
<dbReference type="InterPro" id="IPR004148">
    <property type="entry name" value="BAR_dom"/>
</dbReference>
<dbReference type="GO" id="GO:0008270">
    <property type="term" value="F:zinc ion binding"/>
    <property type="evidence" value="ECO:0007669"/>
    <property type="project" value="UniProtKB-KW"/>
</dbReference>
<protein>
    <recommendedName>
        <fullName evidence="8">Arf-GAP with coiled-coil, ANK repeat and PH domain-containing protein</fullName>
        <shortName evidence="8">Cnt-b</shortName>
    </recommendedName>
    <alternativeName>
        <fullName evidence="8">Centaurin-beta</fullName>
    </alternativeName>
</protein>
<dbReference type="Pfam" id="PF16746">
    <property type="entry name" value="BAR_3"/>
    <property type="match status" value="1"/>
</dbReference>